<evidence type="ECO:0000259" key="3">
    <source>
        <dbReference type="Pfam" id="PF25044"/>
    </source>
</evidence>
<keyword evidence="2" id="KW-0812">Transmembrane</keyword>
<keyword evidence="2" id="KW-1133">Transmembrane helix</keyword>
<dbReference type="Pfam" id="PF25044">
    <property type="entry name" value="DUF7789"/>
    <property type="match status" value="2"/>
</dbReference>
<organism evidence="4 5">
    <name type="scientific">Holothuria leucospilota</name>
    <name type="common">Black long sea cucumber</name>
    <name type="synonym">Mertensiothuria leucospilota</name>
    <dbReference type="NCBI Taxonomy" id="206669"/>
    <lineage>
        <taxon>Eukaryota</taxon>
        <taxon>Metazoa</taxon>
        <taxon>Echinodermata</taxon>
        <taxon>Eleutherozoa</taxon>
        <taxon>Echinozoa</taxon>
        <taxon>Holothuroidea</taxon>
        <taxon>Aspidochirotacea</taxon>
        <taxon>Aspidochirotida</taxon>
        <taxon>Holothuriidae</taxon>
        <taxon>Holothuria</taxon>
    </lineage>
</organism>
<keyword evidence="2" id="KW-0472">Membrane</keyword>
<dbReference type="InterPro" id="IPR056691">
    <property type="entry name" value="DUF7789"/>
</dbReference>
<name>A0A9Q0YHI5_HOLLE</name>
<reference evidence="4" key="1">
    <citation type="submission" date="2021-10" db="EMBL/GenBank/DDBJ databases">
        <title>Tropical sea cucumber genome reveals ecological adaptation and Cuvierian tubules defense mechanism.</title>
        <authorList>
            <person name="Chen T."/>
        </authorList>
    </citation>
    <scope>NUCLEOTIDE SEQUENCE</scope>
    <source>
        <strain evidence="4">Nanhai2018</strain>
        <tissue evidence="4">Muscle</tissue>
    </source>
</reference>
<feature type="transmembrane region" description="Helical" evidence="2">
    <location>
        <begin position="47"/>
        <end position="64"/>
    </location>
</feature>
<evidence type="ECO:0000256" key="1">
    <source>
        <dbReference type="SAM" id="MobiDB-lite"/>
    </source>
</evidence>
<proteinExistence type="predicted"/>
<keyword evidence="5" id="KW-1185">Reference proteome</keyword>
<dbReference type="PANTHER" id="PTHR39299:SF1">
    <property type="entry name" value="TRANSMEMBRANE PROTEIN"/>
    <property type="match status" value="1"/>
</dbReference>
<dbReference type="OrthoDB" id="2448307at2759"/>
<feature type="domain" description="DUF7789" evidence="3">
    <location>
        <begin position="35"/>
        <end position="168"/>
    </location>
</feature>
<comment type="caution">
    <text evidence="4">The sequence shown here is derived from an EMBL/GenBank/DDBJ whole genome shotgun (WGS) entry which is preliminary data.</text>
</comment>
<gene>
    <name evidence="4" type="ORF">HOLleu_38827</name>
</gene>
<feature type="transmembrane region" description="Helical" evidence="2">
    <location>
        <begin position="256"/>
        <end position="277"/>
    </location>
</feature>
<accession>A0A9Q0YHI5</accession>
<feature type="transmembrane region" description="Helical" evidence="2">
    <location>
        <begin position="149"/>
        <end position="169"/>
    </location>
</feature>
<protein>
    <recommendedName>
        <fullName evidence="3">DUF7789 domain-containing protein</fullName>
    </recommendedName>
</protein>
<dbReference type="PANTHER" id="PTHR39299">
    <property type="entry name" value="TRANSMEMBRANE PROTEIN"/>
    <property type="match status" value="1"/>
</dbReference>
<feature type="region of interest" description="Disordered" evidence="1">
    <location>
        <begin position="1"/>
        <end position="22"/>
    </location>
</feature>
<feature type="transmembrane region" description="Helical" evidence="2">
    <location>
        <begin position="110"/>
        <end position="129"/>
    </location>
</feature>
<feature type="transmembrane region" description="Helical" evidence="2">
    <location>
        <begin position="292"/>
        <end position="312"/>
    </location>
</feature>
<evidence type="ECO:0000313" key="4">
    <source>
        <dbReference type="EMBL" id="KAJ8021581.1"/>
    </source>
</evidence>
<feature type="transmembrane region" description="Helical" evidence="2">
    <location>
        <begin position="229"/>
        <end position="249"/>
    </location>
</feature>
<feature type="domain" description="DUF7789" evidence="3">
    <location>
        <begin position="183"/>
        <end position="317"/>
    </location>
</feature>
<evidence type="ECO:0000256" key="2">
    <source>
        <dbReference type="SAM" id="Phobius"/>
    </source>
</evidence>
<evidence type="ECO:0000313" key="5">
    <source>
        <dbReference type="Proteomes" id="UP001152320"/>
    </source>
</evidence>
<feature type="transmembrane region" description="Helical" evidence="2">
    <location>
        <begin position="84"/>
        <end position="103"/>
    </location>
</feature>
<dbReference type="EMBL" id="JAIZAY010000021">
    <property type="protein sequence ID" value="KAJ8021581.1"/>
    <property type="molecule type" value="Genomic_DNA"/>
</dbReference>
<dbReference type="Proteomes" id="UP001152320">
    <property type="component" value="Chromosome 21"/>
</dbReference>
<sequence>MASVDDKESSPPTTFEDLGIPQSERTTAQPVTTVFGQRRKWNSLSKLEVAFLVIALLSILSTMGLTLERIVDILMNHRAGTDDFTFALVLLMSTAFCVFYIINGVFGERAFELLVFIGGVLIVLGYSIINYTQVDPDVKRRTSKTVKLVRLILVSVFGPIDIIMGLIIAKQYFESGNLVFRTVGANLDLQRMCRNMNLYVSVLKFDLQLQLTLVILVLSNGTQLELTEILVLSIGIPYSIIYTVLGWLAVRFENKIMAYIFFLGSVAEPAYIIYKIIDLSANWQESKTNRELLIPITVICASWAALGIRIILMVTSIRAVRNFGLGLKEKAYGNTGILNRAESRDAGSYQSMD</sequence>
<dbReference type="AlphaFoldDB" id="A0A9Q0YHI5"/>